<feature type="transmembrane region" description="Helical" evidence="7">
    <location>
        <begin position="49"/>
        <end position="67"/>
    </location>
</feature>
<evidence type="ECO:0000313" key="10">
    <source>
        <dbReference type="Proteomes" id="UP001208570"/>
    </source>
</evidence>
<evidence type="ECO:0000259" key="8">
    <source>
        <dbReference type="Pfam" id="PF00884"/>
    </source>
</evidence>
<comment type="similarity">
    <text evidence="2">Belongs to the sulfatase family.</text>
</comment>
<reference evidence="9" key="1">
    <citation type="journal article" date="2023" name="Mol. Biol. Evol.">
        <title>Third-Generation Sequencing Reveals the Adaptive Role of the Epigenome in Three Deep-Sea Polychaetes.</title>
        <authorList>
            <person name="Perez M."/>
            <person name="Aroh O."/>
            <person name="Sun Y."/>
            <person name="Lan Y."/>
            <person name="Juniper S.K."/>
            <person name="Young C.R."/>
            <person name="Angers B."/>
            <person name="Qian P.Y."/>
        </authorList>
    </citation>
    <scope>NUCLEOTIDE SEQUENCE</scope>
    <source>
        <strain evidence="9">P08H-3</strain>
    </source>
</reference>
<gene>
    <name evidence="9" type="ORF">LSH36_13g25067</name>
</gene>
<dbReference type="InterPro" id="IPR035874">
    <property type="entry name" value="IDS"/>
</dbReference>
<evidence type="ECO:0000256" key="2">
    <source>
        <dbReference type="ARBA" id="ARBA00008779"/>
    </source>
</evidence>
<keyword evidence="10" id="KW-1185">Reference proteome</keyword>
<comment type="caution">
    <text evidence="9">The sequence shown here is derived from an EMBL/GenBank/DDBJ whole genome shotgun (WGS) entry which is preliminary data.</text>
</comment>
<dbReference type="EMBL" id="JAODUP010000013">
    <property type="protein sequence ID" value="KAK2168970.1"/>
    <property type="molecule type" value="Genomic_DNA"/>
</dbReference>
<protein>
    <recommendedName>
        <fullName evidence="8">Sulfatase N-terminal domain-containing protein</fullName>
    </recommendedName>
</protein>
<keyword evidence="4" id="KW-0732">Signal</keyword>
<evidence type="ECO:0000313" key="9">
    <source>
        <dbReference type="EMBL" id="KAK2168970.1"/>
    </source>
</evidence>
<evidence type="ECO:0000256" key="3">
    <source>
        <dbReference type="ARBA" id="ARBA00022723"/>
    </source>
</evidence>
<dbReference type="PANTHER" id="PTHR45953:SF1">
    <property type="entry name" value="IDURONATE 2-SULFATASE"/>
    <property type="match status" value="1"/>
</dbReference>
<dbReference type="InterPro" id="IPR000917">
    <property type="entry name" value="Sulfatase_N"/>
</dbReference>
<dbReference type="GO" id="GO:0005737">
    <property type="term" value="C:cytoplasm"/>
    <property type="evidence" value="ECO:0007669"/>
    <property type="project" value="TreeGrafter"/>
</dbReference>
<comment type="cofactor">
    <cofactor evidence="1">
        <name>Ca(2+)</name>
        <dbReference type="ChEBI" id="CHEBI:29108"/>
    </cofactor>
</comment>
<evidence type="ECO:0000256" key="7">
    <source>
        <dbReference type="SAM" id="Phobius"/>
    </source>
</evidence>
<dbReference type="Proteomes" id="UP001208570">
    <property type="component" value="Unassembled WGS sequence"/>
</dbReference>
<dbReference type="CDD" id="cd16030">
    <property type="entry name" value="iduronate-2-sulfatase"/>
    <property type="match status" value="1"/>
</dbReference>
<keyword evidence="6" id="KW-0106">Calcium</keyword>
<name>A0AAD9NGA7_9ANNE</name>
<proteinExistence type="inferred from homology"/>
<dbReference type="GO" id="GO:0046872">
    <property type="term" value="F:metal ion binding"/>
    <property type="evidence" value="ECO:0007669"/>
    <property type="project" value="UniProtKB-KW"/>
</dbReference>
<accession>A0AAD9NGA7</accession>
<keyword evidence="7" id="KW-0472">Membrane</keyword>
<evidence type="ECO:0000256" key="1">
    <source>
        <dbReference type="ARBA" id="ARBA00001913"/>
    </source>
</evidence>
<dbReference type="Gene3D" id="3.40.720.10">
    <property type="entry name" value="Alkaline Phosphatase, subunit A"/>
    <property type="match status" value="1"/>
</dbReference>
<feature type="domain" description="Sulfatase N-terminal" evidence="8">
    <location>
        <begin position="171"/>
        <end position="523"/>
    </location>
</feature>
<evidence type="ECO:0000256" key="4">
    <source>
        <dbReference type="ARBA" id="ARBA00022729"/>
    </source>
</evidence>
<keyword evidence="5" id="KW-0378">Hydrolase</keyword>
<dbReference type="SUPFAM" id="SSF53649">
    <property type="entry name" value="Alkaline phosphatase-like"/>
    <property type="match status" value="1"/>
</dbReference>
<evidence type="ECO:0000256" key="6">
    <source>
        <dbReference type="ARBA" id="ARBA00022837"/>
    </source>
</evidence>
<dbReference type="Pfam" id="PF00884">
    <property type="entry name" value="Sulfatase"/>
    <property type="match status" value="1"/>
</dbReference>
<dbReference type="AlphaFoldDB" id="A0AAD9NGA7"/>
<sequence>MKLRQFDHNDGKQLSGYVRPELLPVHPCCHLAFGVIKNSANMARITSRFYIILVLIFLPVFVIIYLGDNGDNHGDVIQMSSTDSSEDFNDADFDANDVTSDDFDDGEADSNFDSEMIDLDLDDVDQIFDIDDEAELFEDVDVEGVEDDLMTTQASVAEGEGEEVAGKHNRRNVLLIMADDMRPQMEAYKGEDFPAPYMNIKMHTPNIDRLAGESLFLKRAFVQYSLCGPSRTSMLTSRRPDTTRIYGNNNYWRVTGGNFTTLPQYFKESGYVTKGYGKVFHKGRSSKNNDAISWSEKYYMPPYTDSHYIEKAKSGAGWTAVTLKERQRVPLSDEYSVKEIGKDLDDIADDVKSGKKNFFFAIGFKKPHLSLVCPEEFFHLYPLEEDDQYLPDRQWQTPAVKSTVGMGDDEGSKAAHLRVIPEDAVRHLRRAYFACISFVDSMIGKVVKKLDKVGLAENTVVVFVADHGYHLGENNHWGKVTNYERATHVPMMIRIPGRTDGGVTTRSLVEGVDLYPTIVEAAGLGKVPSCPNQSSKIQVCTDGKSMLSLIENPEKKHRKVVYSQIASGGQFMSYTIRTDRYRYIDWAEVKKKQRSDGLWDLRMDWELTGDPWWTALYDRKVDPEERFNMTGDPRYRHVETKLRDRLHQFVDRLYDHPKYFVKGH</sequence>
<evidence type="ECO:0000256" key="5">
    <source>
        <dbReference type="ARBA" id="ARBA00022801"/>
    </source>
</evidence>
<organism evidence="9 10">
    <name type="scientific">Paralvinella palmiformis</name>
    <dbReference type="NCBI Taxonomy" id="53620"/>
    <lineage>
        <taxon>Eukaryota</taxon>
        <taxon>Metazoa</taxon>
        <taxon>Spiralia</taxon>
        <taxon>Lophotrochozoa</taxon>
        <taxon>Annelida</taxon>
        <taxon>Polychaeta</taxon>
        <taxon>Sedentaria</taxon>
        <taxon>Canalipalpata</taxon>
        <taxon>Terebellida</taxon>
        <taxon>Terebelliformia</taxon>
        <taxon>Alvinellidae</taxon>
        <taxon>Paralvinella</taxon>
    </lineage>
</organism>
<dbReference type="InterPro" id="IPR017850">
    <property type="entry name" value="Alkaline_phosphatase_core_sf"/>
</dbReference>
<dbReference type="PANTHER" id="PTHR45953">
    <property type="entry name" value="IDURONATE 2-SULFATASE"/>
    <property type="match status" value="1"/>
</dbReference>
<keyword evidence="7" id="KW-1133">Transmembrane helix</keyword>
<keyword evidence="3" id="KW-0479">Metal-binding</keyword>
<dbReference type="GO" id="GO:0004423">
    <property type="term" value="F:iduronate-2-sulfatase activity"/>
    <property type="evidence" value="ECO:0007669"/>
    <property type="project" value="InterPro"/>
</dbReference>
<keyword evidence="7" id="KW-0812">Transmembrane</keyword>